<name>A0A4R2RC71_9RHOB</name>
<evidence type="ECO:0000256" key="1">
    <source>
        <dbReference type="ARBA" id="ARBA00022679"/>
    </source>
</evidence>
<proteinExistence type="predicted"/>
<organism evidence="4 5">
    <name type="scientific">Rhodovulum bhavnagarense</name>
    <dbReference type="NCBI Taxonomy" id="992286"/>
    <lineage>
        <taxon>Bacteria</taxon>
        <taxon>Pseudomonadati</taxon>
        <taxon>Pseudomonadota</taxon>
        <taxon>Alphaproteobacteria</taxon>
        <taxon>Rhodobacterales</taxon>
        <taxon>Paracoccaceae</taxon>
        <taxon>Rhodovulum</taxon>
    </lineage>
</organism>
<dbReference type="PROSITE" id="PS51186">
    <property type="entry name" value="GNAT"/>
    <property type="match status" value="1"/>
</dbReference>
<evidence type="ECO:0000259" key="3">
    <source>
        <dbReference type="PROSITE" id="PS51186"/>
    </source>
</evidence>
<keyword evidence="2" id="KW-0012">Acyltransferase</keyword>
<dbReference type="OrthoDB" id="9804026at2"/>
<protein>
    <submittedName>
        <fullName evidence="4">Ribosomal-protein-alanine N-acetyltransferase</fullName>
    </submittedName>
</protein>
<gene>
    <name evidence="4" type="ORF">EV663_11548</name>
</gene>
<dbReference type="EMBL" id="SLXU01000015">
    <property type="protein sequence ID" value="TCP59838.1"/>
    <property type="molecule type" value="Genomic_DNA"/>
</dbReference>
<comment type="caution">
    <text evidence="4">The sequence shown here is derived from an EMBL/GenBank/DDBJ whole genome shotgun (WGS) entry which is preliminary data.</text>
</comment>
<evidence type="ECO:0000313" key="5">
    <source>
        <dbReference type="Proteomes" id="UP000295050"/>
    </source>
</evidence>
<dbReference type="InterPro" id="IPR016181">
    <property type="entry name" value="Acyl_CoA_acyltransferase"/>
</dbReference>
<accession>A0A4R2RC71</accession>
<sequence length="138" mass="14258">MTPDALAALHAACFVTPRPWGAAEFAALMGLPGVYLCGDSTAFALGRAVADEAELLTLAVAPAARRRGLGRARLAAFEAEARARSAGTAFLEVAADNIAARALYAGAGYREAGRRPGYYGSADGVRSDALVLHKRLAP</sequence>
<evidence type="ECO:0000313" key="4">
    <source>
        <dbReference type="EMBL" id="TCP59838.1"/>
    </source>
</evidence>
<dbReference type="RefSeq" id="WP_132952463.1">
    <property type="nucleotide sequence ID" value="NZ_SLXU01000015.1"/>
</dbReference>
<dbReference type="InterPro" id="IPR050680">
    <property type="entry name" value="YpeA/RimI_acetyltransf"/>
</dbReference>
<keyword evidence="1 4" id="KW-0808">Transferase</keyword>
<evidence type="ECO:0000256" key="2">
    <source>
        <dbReference type="ARBA" id="ARBA00023315"/>
    </source>
</evidence>
<dbReference type="SUPFAM" id="SSF55729">
    <property type="entry name" value="Acyl-CoA N-acyltransferases (Nat)"/>
    <property type="match status" value="1"/>
</dbReference>
<dbReference type="PANTHER" id="PTHR43420">
    <property type="entry name" value="ACETYLTRANSFERASE"/>
    <property type="match status" value="1"/>
</dbReference>
<dbReference type="Gene3D" id="3.40.630.30">
    <property type="match status" value="1"/>
</dbReference>
<dbReference type="Pfam" id="PF00583">
    <property type="entry name" value="Acetyltransf_1"/>
    <property type="match status" value="1"/>
</dbReference>
<dbReference type="Proteomes" id="UP000295050">
    <property type="component" value="Unassembled WGS sequence"/>
</dbReference>
<dbReference type="AlphaFoldDB" id="A0A4R2RC71"/>
<feature type="domain" description="N-acetyltransferase" evidence="3">
    <location>
        <begin position="1"/>
        <end position="137"/>
    </location>
</feature>
<reference evidence="4 5" key="1">
    <citation type="submission" date="2019-03" db="EMBL/GenBank/DDBJ databases">
        <title>Genomic Encyclopedia of Type Strains, Phase IV (KMG-IV): sequencing the most valuable type-strain genomes for metagenomic binning, comparative biology and taxonomic classification.</title>
        <authorList>
            <person name="Goeker M."/>
        </authorList>
    </citation>
    <scope>NUCLEOTIDE SEQUENCE [LARGE SCALE GENOMIC DNA]</scope>
    <source>
        <strain evidence="4 5">DSM 24766</strain>
    </source>
</reference>
<dbReference type="PANTHER" id="PTHR43420:SF51">
    <property type="entry name" value="PEPTIDYL-LYSINE N-ACETYLTRANSFERASE YIAC"/>
    <property type="match status" value="1"/>
</dbReference>
<dbReference type="InterPro" id="IPR000182">
    <property type="entry name" value="GNAT_dom"/>
</dbReference>
<keyword evidence="5" id="KW-1185">Reference proteome</keyword>
<dbReference type="GO" id="GO:0016747">
    <property type="term" value="F:acyltransferase activity, transferring groups other than amino-acyl groups"/>
    <property type="evidence" value="ECO:0007669"/>
    <property type="project" value="InterPro"/>
</dbReference>